<name>A0A060UVG1_9PROT</name>
<reference evidence="1" key="1">
    <citation type="submission" date="2014-03" db="EMBL/GenBank/DDBJ databases">
        <authorList>
            <person name="Genoscope - CEA"/>
        </authorList>
    </citation>
    <scope>NUCLEOTIDE SEQUENCE [LARGE SCALE GENOMIC DNA]</scope>
    <source>
        <strain evidence="1">CF27</strain>
    </source>
</reference>
<dbReference type="EMBL" id="CCCS020000035">
    <property type="protein sequence ID" value="CDQ10519.1"/>
    <property type="molecule type" value="Genomic_DNA"/>
</dbReference>
<dbReference type="AlphaFoldDB" id="A0A060UVG1"/>
<dbReference type="GO" id="GO:0003677">
    <property type="term" value="F:DNA binding"/>
    <property type="evidence" value="ECO:0007669"/>
    <property type="project" value="InterPro"/>
</dbReference>
<dbReference type="InterPro" id="IPR002514">
    <property type="entry name" value="Transposase_8"/>
</dbReference>
<dbReference type="Pfam" id="PF01527">
    <property type="entry name" value="HTH_Tnp_1"/>
    <property type="match status" value="1"/>
</dbReference>
<accession>A0A060UVG1</accession>
<reference evidence="2 3" key="3">
    <citation type="submission" date="2017-03" db="EMBL/GenBank/DDBJ databases">
        <authorList>
            <person name="Regsiter A."/>
            <person name="William W."/>
        </authorList>
    </citation>
    <scope>NUCLEOTIDE SEQUENCE [LARGE SCALE GENOMIC DNA]</scope>
    <source>
        <strain evidence="2">PRJEB5721</strain>
    </source>
</reference>
<sequence>MSAAKRKVYGAAFKGKVGLEAIRGLKTINEIAQEHGVHPAQVGQWKKAIQEQVGTLFEGKRGPQPVDAYSEPERLYSEIGRLKIELDWLKKKSGVCP</sequence>
<evidence type="ECO:0000313" key="1">
    <source>
        <dbReference type="EMBL" id="CDQ10519.1"/>
    </source>
</evidence>
<keyword evidence="3" id="KW-1185">Reference proteome</keyword>
<dbReference type="InterPro" id="IPR009057">
    <property type="entry name" value="Homeodomain-like_sf"/>
</dbReference>
<protein>
    <submittedName>
        <fullName evidence="1">Transposase</fullName>
    </submittedName>
</protein>
<dbReference type="SUPFAM" id="SSF46689">
    <property type="entry name" value="Homeodomain-like"/>
    <property type="match status" value="1"/>
</dbReference>
<dbReference type="EMBL" id="LT841305">
    <property type="protein sequence ID" value="SMH64548.1"/>
    <property type="molecule type" value="Genomic_DNA"/>
</dbReference>
<dbReference type="GO" id="GO:0004803">
    <property type="term" value="F:transposase activity"/>
    <property type="evidence" value="ECO:0007669"/>
    <property type="project" value="InterPro"/>
</dbReference>
<evidence type="ECO:0000313" key="2">
    <source>
        <dbReference type="EMBL" id="SMH64548.1"/>
    </source>
</evidence>
<dbReference type="GO" id="GO:0006313">
    <property type="term" value="P:DNA transposition"/>
    <property type="evidence" value="ECO:0007669"/>
    <property type="project" value="InterPro"/>
</dbReference>
<reference evidence="1" key="2">
    <citation type="submission" date="2014-07" db="EMBL/GenBank/DDBJ databases">
        <title>Initial genome analysis of the psychrotolerant acidophile Acidithiobacillus ferrivorans CF27: insights into iron and sulfur oxidation pathways and into biofilm formation.</title>
        <authorList>
            <person name="Talla E."/>
            <person name="Hedrich S."/>
            <person name="Mangenot S."/>
            <person name="Ji B."/>
            <person name="Johnson D.B."/>
            <person name="Barbe V."/>
            <person name="Bonnefoy V."/>
        </authorList>
    </citation>
    <scope>NUCLEOTIDE SEQUENCE [LARGE SCALE GENOMIC DNA]</scope>
    <source>
        <strain evidence="1">CF27</strain>
    </source>
</reference>
<organism evidence="1">
    <name type="scientific">Acidithiobacillus ferrivorans</name>
    <dbReference type="NCBI Taxonomy" id="160808"/>
    <lineage>
        <taxon>Bacteria</taxon>
        <taxon>Pseudomonadati</taxon>
        <taxon>Pseudomonadota</taxon>
        <taxon>Acidithiobacillia</taxon>
        <taxon>Acidithiobacillales</taxon>
        <taxon>Acidithiobacillaceae</taxon>
        <taxon>Acidithiobacillus</taxon>
    </lineage>
</organism>
<gene>
    <name evidence="2" type="ORF">AFERRI_10581</name>
    <name evidence="1" type="ORF">AFERRI_400300</name>
</gene>
<proteinExistence type="predicted"/>
<dbReference type="Proteomes" id="UP000193925">
    <property type="component" value="Chromosome AFERRI"/>
</dbReference>
<evidence type="ECO:0000313" key="3">
    <source>
        <dbReference type="Proteomes" id="UP000193925"/>
    </source>
</evidence>